<dbReference type="PANTHER" id="PTHR13900:SF0">
    <property type="entry name" value="TRANSCRIPTION INITIATION FACTOR TFIID SUBUNIT 1"/>
    <property type="match status" value="1"/>
</dbReference>
<dbReference type="EMBL" id="CAJGYO010000015">
    <property type="protein sequence ID" value="CAD6269655.1"/>
    <property type="molecule type" value="Genomic_DNA"/>
</dbReference>
<evidence type="ECO:0000256" key="3">
    <source>
        <dbReference type="ARBA" id="ARBA00023163"/>
    </source>
</evidence>
<organism evidence="7 8">
    <name type="scientific">Miscanthus lutarioriparius</name>
    <dbReference type="NCBI Taxonomy" id="422564"/>
    <lineage>
        <taxon>Eukaryota</taxon>
        <taxon>Viridiplantae</taxon>
        <taxon>Streptophyta</taxon>
        <taxon>Embryophyta</taxon>
        <taxon>Tracheophyta</taxon>
        <taxon>Spermatophyta</taxon>
        <taxon>Magnoliopsida</taxon>
        <taxon>Liliopsida</taxon>
        <taxon>Poales</taxon>
        <taxon>Poaceae</taxon>
        <taxon>PACMAD clade</taxon>
        <taxon>Panicoideae</taxon>
        <taxon>Andropogonodae</taxon>
        <taxon>Andropogoneae</taxon>
        <taxon>Saccharinae</taxon>
        <taxon>Miscanthus</taxon>
    </lineage>
</organism>
<dbReference type="SUPFAM" id="SSF54236">
    <property type="entry name" value="Ubiquitin-like"/>
    <property type="match status" value="1"/>
</dbReference>
<feature type="domain" description="TAFII-230 TBP-binding" evidence="5">
    <location>
        <begin position="24"/>
        <end position="63"/>
    </location>
</feature>
<protein>
    <recommendedName>
        <fullName evidence="9">Transcription initiation factor TFIID subunit 1</fullName>
    </recommendedName>
</protein>
<comment type="subcellular location">
    <subcellularLocation>
        <location evidence="1">Nucleus</location>
    </subcellularLocation>
</comment>
<accession>A0A811RI18</accession>
<evidence type="ECO:0000256" key="4">
    <source>
        <dbReference type="ARBA" id="ARBA00023242"/>
    </source>
</evidence>
<dbReference type="InterPro" id="IPR029071">
    <property type="entry name" value="Ubiquitin-like_domsf"/>
</dbReference>
<gene>
    <name evidence="7" type="ORF">NCGR_LOCUS52957</name>
</gene>
<dbReference type="GO" id="GO:0017025">
    <property type="term" value="F:TBP-class protein binding"/>
    <property type="evidence" value="ECO:0007669"/>
    <property type="project" value="InterPro"/>
</dbReference>
<feature type="domain" description="Transcription initiation factor TFIID subunit 1 histone acetyltransferase" evidence="6">
    <location>
        <begin position="543"/>
        <end position="956"/>
    </location>
</feature>
<dbReference type="Pfam" id="PF09247">
    <property type="entry name" value="TBP-binding"/>
    <property type="match status" value="1"/>
</dbReference>
<dbReference type="Gene3D" id="1.10.1100.10">
    <property type="entry name" value="TAFII-230 TBP-binding domain"/>
    <property type="match status" value="1"/>
</dbReference>
<dbReference type="InterPro" id="IPR040240">
    <property type="entry name" value="TAF1"/>
</dbReference>
<keyword evidence="2" id="KW-0805">Transcription regulation</keyword>
<keyword evidence="3" id="KW-0804">Transcription</keyword>
<comment type="caution">
    <text evidence="7">The sequence shown here is derived from an EMBL/GenBank/DDBJ whole genome shotgun (WGS) entry which is preliminary data.</text>
</comment>
<dbReference type="PANTHER" id="PTHR13900">
    <property type="entry name" value="TRANSCRIPTION INITIATION FACTOR TFIID"/>
    <property type="match status" value="1"/>
</dbReference>
<dbReference type="OrthoDB" id="21449at2759"/>
<dbReference type="Proteomes" id="UP000604825">
    <property type="component" value="Unassembled WGS sequence"/>
</dbReference>
<evidence type="ECO:0000313" key="7">
    <source>
        <dbReference type="EMBL" id="CAD6269655.1"/>
    </source>
</evidence>
<evidence type="ECO:0008006" key="9">
    <source>
        <dbReference type="Google" id="ProtNLM"/>
    </source>
</evidence>
<proteinExistence type="predicted"/>
<evidence type="ECO:0000256" key="1">
    <source>
        <dbReference type="ARBA" id="ARBA00004123"/>
    </source>
</evidence>
<dbReference type="InterPro" id="IPR036741">
    <property type="entry name" value="TAFII-230_TBP-bd_sf"/>
</dbReference>
<evidence type="ECO:0000259" key="5">
    <source>
        <dbReference type="Pfam" id="PF09247"/>
    </source>
</evidence>
<name>A0A811RI18_9POAL</name>
<dbReference type="GO" id="GO:0005669">
    <property type="term" value="C:transcription factor TFIID complex"/>
    <property type="evidence" value="ECO:0007669"/>
    <property type="project" value="InterPro"/>
</dbReference>
<keyword evidence="8" id="KW-1185">Reference proteome</keyword>
<sequence length="1325" mass="148388">MSNNESPNASAADDEDYEEPGGWNYFVGFMFGNVDDSGDLDTDYLDEDVKEHIFALADELGLSLQDIDLARSSPAPTDSSEQDCDEKAEDTVDFEDIDEEYDGLEVEAPTEEDNVLSRKDYFSSNAVYTSVDSTLSVFGEDNYDEDEGTINDIDSQVNSAVQNCSSDGIQPYPQVNLAKENVGLLPHSEECLDFDYELLQREMGTEEGYLGSETAASLPVLCIEDGSVILRFSEIFGAEVPARLRKTDHYTHPVNKELQIAKYANIIEEDEEIFFRNSIQNISNLKHIQMDADFVESDSADSVSDVTLWPKDLCLSEQPMKVSLKDIPSAQPSPVCPDFYPLENDDWENYIIWDNSPTTDSQPCLKGFAIYEESMDTHNGDQAKDYGHVFQYCAVKGKINEHGSPVIIDPFGFTEMPAAANHHAPEKSYHPLTKETAQDNNALYHTEPVTMQRLNNLCLLNRELLEGSWCDYIIWDPSVDTPKPKLIFDLKDDQMLFETVDGKKVDRIHSHAPAMIAVSPSMKSSASSADNFGNQSIALSDQFNISNDKFYCNGKFSQQAKFLTKKEFKHSESIKLFYSGKELQDDISLAMQNVRPNSILHSVCTKVNLWPKAQMLPGEDKPLRPPGAFRKKVDLSVKDGHVFLMEYCEERPLLLSNTGMGARLCTYYKKTSCTDETASSLQNKSDGMGTVVEIDPADISPFLGHICSGSHQSCLETNMYRSPIFPHLVSSRDYLLVRSAKGALFLRRIDKVYTVGQEEPHMEVFSPGTKNVQNYLLNRMLVYVYREFRARESPGTICQIRADELPIQSPLTDAIVRKRLKHCAELKKGPKGHFWTKRPDFQVPSEEELKRLLAPESVCCYESMQAGLYRLKQLGTVNFTHPVGLASAMNQLPDEAIELAAAAHIERELQITSWNLTNNFVACTNQDRKNIERLEITGFGDPSGLGLGFSYVKKKVSCGKRLSNDAARELLLKFGVPEAEVHNLTRWDLITMVRKLSSEKAALGITIDEIPVSKFARGQNMPFLQPQQHTREKCQEIWDRQLESLSAIDVDNGSDTEADNDLDSFAEDLENLLDAEEFDDEDTGKAGLVNDKVEGMRGLQMRRCLTRIQISGEIEDGEAETSLAKKLLEDNGNGKKGRKRPVEMTNDETSMYDLGATKSKQRETGKMIRMSGHTATLTSKGSTPREVKELGHMWTNKLCPKYGEDQENTVMDTNSVDFNPLDQASQTLSKKLITTVSFEDTETKGPECIEKTKSVPVKFKCGAPQRSLERNMSLSGSLVSVEGIVDVTDFRPTGKADKILKSNKMKFDDYPPDIQKSICCISASC</sequence>
<reference evidence="7" key="1">
    <citation type="submission" date="2020-10" db="EMBL/GenBank/DDBJ databases">
        <authorList>
            <person name="Han B."/>
            <person name="Lu T."/>
            <person name="Zhao Q."/>
            <person name="Huang X."/>
            <person name="Zhao Y."/>
        </authorList>
    </citation>
    <scope>NUCLEOTIDE SEQUENCE</scope>
</reference>
<dbReference type="GO" id="GO:0004402">
    <property type="term" value="F:histone acetyltransferase activity"/>
    <property type="evidence" value="ECO:0007669"/>
    <property type="project" value="InterPro"/>
</dbReference>
<evidence type="ECO:0000313" key="8">
    <source>
        <dbReference type="Proteomes" id="UP000604825"/>
    </source>
</evidence>
<evidence type="ECO:0000256" key="2">
    <source>
        <dbReference type="ARBA" id="ARBA00023015"/>
    </source>
</evidence>
<evidence type="ECO:0000259" key="6">
    <source>
        <dbReference type="Pfam" id="PF12157"/>
    </source>
</evidence>
<dbReference type="GO" id="GO:0051123">
    <property type="term" value="P:RNA polymerase II preinitiation complex assembly"/>
    <property type="evidence" value="ECO:0007669"/>
    <property type="project" value="TreeGrafter"/>
</dbReference>
<keyword evidence="4" id="KW-0539">Nucleus</keyword>
<dbReference type="SUPFAM" id="SSF47055">
    <property type="entry name" value="TAF(II)230 TBP-binding fragment"/>
    <property type="match status" value="1"/>
</dbReference>
<dbReference type="InterPro" id="IPR009067">
    <property type="entry name" value="TAF_II_230-bd"/>
</dbReference>
<dbReference type="Pfam" id="PF12157">
    <property type="entry name" value="DUF3591"/>
    <property type="match status" value="1"/>
</dbReference>
<dbReference type="GO" id="GO:0016251">
    <property type="term" value="F:RNA polymerase II general transcription initiation factor activity"/>
    <property type="evidence" value="ECO:0007669"/>
    <property type="project" value="InterPro"/>
</dbReference>
<dbReference type="InterPro" id="IPR022591">
    <property type="entry name" value="TAF1_HAT_dom"/>
</dbReference>